<proteinExistence type="predicted"/>
<sequence length="400" mass="41048">MPAAGEGAELIDNRESDSATSVAAGSNAAGVTDGPVPDAEDHSTGHSADSATYDEPAARVDGADDDAAAESTIARPEEEFEAEPVSAGATVLDFRQRPLATDAAADTAQATAAGLIDPDEVGAEPLNLSELQADDALLDALGGTNPSVPAESADTGPGLESLLVAWRREVDAAPIGDLVDTDAAVAAIAAGSRPRRKSRRRHLVPVASAAAVLMIGFTGVGLAARDAMPGDMLWGVAQVLYTDHAQESKAAAQAQDQLDQAEEQWNSGQRSDARASLALARRTMQDAGDRLKELEAQHEALRQQFEGSHPSDPSTSESTSSSDHVPTTTVEPPPPSHPQVPPTDLPTPTSPSTPSSSQEPTEPTTQPSETSGSTDVPSSGSTDGSTSDPNHGGGLFPRPN</sequence>
<feature type="region of interest" description="Disordered" evidence="1">
    <location>
        <begin position="251"/>
        <end position="274"/>
    </location>
</feature>
<dbReference type="AlphaFoldDB" id="A0A840NPV8"/>
<dbReference type="Proteomes" id="UP000580474">
    <property type="component" value="Unassembled WGS sequence"/>
</dbReference>
<evidence type="ECO:0000313" key="5">
    <source>
        <dbReference type="Proteomes" id="UP000580474"/>
    </source>
</evidence>
<dbReference type="RefSeq" id="WP_343071592.1">
    <property type="nucleotide sequence ID" value="NZ_JACHIV010000001.1"/>
</dbReference>
<feature type="compositionally biased region" description="Low complexity" evidence="1">
    <location>
        <begin position="352"/>
        <end position="389"/>
    </location>
</feature>
<dbReference type="Pfam" id="PF16751">
    <property type="entry name" value="RsdA_SigD_bd"/>
    <property type="match status" value="1"/>
</dbReference>
<name>A0A840NPV8_9PSEU</name>
<feature type="region of interest" description="Disordered" evidence="1">
    <location>
        <begin position="304"/>
        <end position="400"/>
    </location>
</feature>
<keyword evidence="2" id="KW-1133">Transmembrane helix</keyword>
<feature type="region of interest" description="Disordered" evidence="1">
    <location>
        <begin position="1"/>
        <end position="87"/>
    </location>
</feature>
<evidence type="ECO:0000256" key="2">
    <source>
        <dbReference type="SAM" id="Phobius"/>
    </source>
</evidence>
<feature type="domain" description="Anti-sigma-D factor RsdA sigma factor binding region" evidence="3">
    <location>
        <begin position="128"/>
        <end position="174"/>
    </location>
</feature>
<evidence type="ECO:0000259" key="3">
    <source>
        <dbReference type="Pfam" id="PF16751"/>
    </source>
</evidence>
<gene>
    <name evidence="4" type="ORF">BJ969_005103</name>
</gene>
<evidence type="ECO:0000313" key="4">
    <source>
        <dbReference type="EMBL" id="MBB5072015.1"/>
    </source>
</evidence>
<protein>
    <recommendedName>
        <fullName evidence="3">Anti-sigma-D factor RsdA sigma factor binding region domain-containing protein</fullName>
    </recommendedName>
</protein>
<evidence type="ECO:0000256" key="1">
    <source>
        <dbReference type="SAM" id="MobiDB-lite"/>
    </source>
</evidence>
<reference evidence="4 5" key="1">
    <citation type="submission" date="2020-08" db="EMBL/GenBank/DDBJ databases">
        <title>Sequencing the genomes of 1000 actinobacteria strains.</title>
        <authorList>
            <person name="Klenk H.-P."/>
        </authorList>
    </citation>
    <scope>NUCLEOTIDE SEQUENCE [LARGE SCALE GENOMIC DNA]</scope>
    <source>
        <strain evidence="4 5">DSM 45582</strain>
    </source>
</reference>
<keyword evidence="2" id="KW-0812">Transmembrane</keyword>
<comment type="caution">
    <text evidence="4">The sequence shown here is derived from an EMBL/GenBank/DDBJ whole genome shotgun (WGS) entry which is preliminary data.</text>
</comment>
<accession>A0A840NPV8</accession>
<dbReference type="Gene3D" id="6.10.250.1300">
    <property type="match status" value="1"/>
</dbReference>
<feature type="compositionally biased region" description="Low complexity" evidence="1">
    <location>
        <begin position="308"/>
        <end position="330"/>
    </location>
</feature>
<feature type="compositionally biased region" description="Pro residues" evidence="1">
    <location>
        <begin position="331"/>
        <end position="351"/>
    </location>
</feature>
<dbReference type="EMBL" id="JACHIV010000001">
    <property type="protein sequence ID" value="MBB5072015.1"/>
    <property type="molecule type" value="Genomic_DNA"/>
</dbReference>
<dbReference type="InterPro" id="IPR031928">
    <property type="entry name" value="RsdA_SigD-bd"/>
</dbReference>
<keyword evidence="2" id="KW-0472">Membrane</keyword>
<feature type="transmembrane region" description="Helical" evidence="2">
    <location>
        <begin position="203"/>
        <end position="224"/>
    </location>
</feature>
<keyword evidence="5" id="KW-1185">Reference proteome</keyword>
<organism evidence="4 5">
    <name type="scientific">Saccharopolyspora gloriosae</name>
    <dbReference type="NCBI Taxonomy" id="455344"/>
    <lineage>
        <taxon>Bacteria</taxon>
        <taxon>Bacillati</taxon>
        <taxon>Actinomycetota</taxon>
        <taxon>Actinomycetes</taxon>
        <taxon>Pseudonocardiales</taxon>
        <taxon>Pseudonocardiaceae</taxon>
        <taxon>Saccharopolyspora</taxon>
    </lineage>
</organism>
<feature type="compositionally biased region" description="Gly residues" evidence="1">
    <location>
        <begin position="391"/>
        <end position="400"/>
    </location>
</feature>